<reference evidence="14" key="1">
    <citation type="submission" date="2025-08" db="UniProtKB">
        <authorList>
            <consortium name="RefSeq"/>
        </authorList>
    </citation>
    <scope>IDENTIFICATION</scope>
</reference>
<evidence type="ECO:0000256" key="6">
    <source>
        <dbReference type="ARBA" id="ARBA00022968"/>
    </source>
</evidence>
<feature type="region of interest" description="Disordered" evidence="11">
    <location>
        <begin position="1"/>
        <end position="28"/>
    </location>
</feature>
<protein>
    <submittedName>
        <fullName evidence="14">Alpha-N-acetylneuraminide alpha-2,8-sialyltransferase-like isoform X4</fullName>
    </submittedName>
</protein>
<keyword evidence="10" id="KW-0325">Glycoprotein</keyword>
<keyword evidence="9 12" id="KW-0472">Membrane</keyword>
<dbReference type="Gene3D" id="3.90.1480.20">
    <property type="entry name" value="Glycosyl transferase family 29"/>
    <property type="match status" value="1"/>
</dbReference>
<dbReference type="GO" id="GO:0006491">
    <property type="term" value="P:N-glycan processing"/>
    <property type="evidence" value="ECO:0007669"/>
    <property type="project" value="TreeGrafter"/>
</dbReference>
<evidence type="ECO:0000313" key="13">
    <source>
        <dbReference type="Proteomes" id="UP000694845"/>
    </source>
</evidence>
<keyword evidence="8" id="KW-0333">Golgi apparatus</keyword>
<organism evidence="13 14">
    <name type="scientific">Acanthaster planci</name>
    <name type="common">Crown-of-thorns starfish</name>
    <dbReference type="NCBI Taxonomy" id="133434"/>
    <lineage>
        <taxon>Eukaryota</taxon>
        <taxon>Metazoa</taxon>
        <taxon>Echinodermata</taxon>
        <taxon>Eleutherozoa</taxon>
        <taxon>Asterozoa</taxon>
        <taxon>Asteroidea</taxon>
        <taxon>Valvatacea</taxon>
        <taxon>Valvatida</taxon>
        <taxon>Acanthasteridae</taxon>
        <taxon>Acanthaster</taxon>
    </lineage>
</organism>
<evidence type="ECO:0000313" key="14">
    <source>
        <dbReference type="RefSeq" id="XP_022096952.1"/>
    </source>
</evidence>
<dbReference type="RefSeq" id="XP_022096952.1">
    <property type="nucleotide sequence ID" value="XM_022241260.1"/>
</dbReference>
<gene>
    <name evidence="14" type="primary">LOC110982670</name>
</gene>
<dbReference type="InterPro" id="IPR001675">
    <property type="entry name" value="Glyco_trans_29"/>
</dbReference>
<comment type="similarity">
    <text evidence="2">Belongs to the glycosyltransferase 29 family.</text>
</comment>
<keyword evidence="4" id="KW-0808">Transferase</keyword>
<evidence type="ECO:0000256" key="7">
    <source>
        <dbReference type="ARBA" id="ARBA00022989"/>
    </source>
</evidence>
<comment type="subcellular location">
    <subcellularLocation>
        <location evidence="1">Golgi apparatus membrane</location>
        <topology evidence="1">Single-pass type II membrane protein</topology>
    </subcellularLocation>
</comment>
<dbReference type="Proteomes" id="UP000694845">
    <property type="component" value="Unplaced"/>
</dbReference>
<keyword evidence="6" id="KW-0735">Signal-anchor</keyword>
<evidence type="ECO:0000256" key="9">
    <source>
        <dbReference type="ARBA" id="ARBA00023136"/>
    </source>
</evidence>
<evidence type="ECO:0000256" key="5">
    <source>
        <dbReference type="ARBA" id="ARBA00022692"/>
    </source>
</evidence>
<dbReference type="OrthoDB" id="10264956at2759"/>
<evidence type="ECO:0000256" key="10">
    <source>
        <dbReference type="ARBA" id="ARBA00023180"/>
    </source>
</evidence>
<evidence type="ECO:0000256" key="4">
    <source>
        <dbReference type="ARBA" id="ARBA00022679"/>
    </source>
</evidence>
<dbReference type="GO" id="GO:0009311">
    <property type="term" value="P:oligosaccharide metabolic process"/>
    <property type="evidence" value="ECO:0007669"/>
    <property type="project" value="TreeGrafter"/>
</dbReference>
<evidence type="ECO:0000256" key="1">
    <source>
        <dbReference type="ARBA" id="ARBA00004323"/>
    </source>
</evidence>
<evidence type="ECO:0000256" key="3">
    <source>
        <dbReference type="ARBA" id="ARBA00022676"/>
    </source>
</evidence>
<dbReference type="GO" id="GO:0003828">
    <property type="term" value="F:alpha-N-acetylneuraminate alpha-2,8-sialyltransferase activity"/>
    <property type="evidence" value="ECO:0007669"/>
    <property type="project" value="TreeGrafter"/>
</dbReference>
<feature type="transmembrane region" description="Helical" evidence="12">
    <location>
        <begin position="53"/>
        <end position="73"/>
    </location>
</feature>
<dbReference type="Pfam" id="PF00777">
    <property type="entry name" value="Glyco_transf_29"/>
    <property type="match status" value="1"/>
</dbReference>
<evidence type="ECO:0000256" key="2">
    <source>
        <dbReference type="ARBA" id="ARBA00006003"/>
    </source>
</evidence>
<dbReference type="InterPro" id="IPR038578">
    <property type="entry name" value="GT29-like_sf"/>
</dbReference>
<dbReference type="InterPro" id="IPR050943">
    <property type="entry name" value="Glycosyltr_29_Sialyltrsf"/>
</dbReference>
<keyword evidence="5 12" id="KW-0812">Transmembrane</keyword>
<evidence type="ECO:0000256" key="11">
    <source>
        <dbReference type="SAM" id="MobiDB-lite"/>
    </source>
</evidence>
<keyword evidence="3" id="KW-0328">Glycosyltransferase</keyword>
<accession>A0A8B7YW85</accession>
<name>A0A8B7YW85_ACAPL</name>
<keyword evidence="7 12" id="KW-1133">Transmembrane helix</keyword>
<evidence type="ECO:0000256" key="8">
    <source>
        <dbReference type="ARBA" id="ARBA00023034"/>
    </source>
</evidence>
<proteinExistence type="inferred from homology"/>
<dbReference type="GeneID" id="110982670"/>
<dbReference type="PANTHER" id="PTHR11987">
    <property type="entry name" value="ALPHA-2,8-SIALYLTRANSFERASE"/>
    <property type="match status" value="1"/>
</dbReference>
<keyword evidence="13" id="KW-1185">Reference proteome</keyword>
<dbReference type="AlphaFoldDB" id="A0A8B7YW85"/>
<dbReference type="PANTHER" id="PTHR11987:SF54">
    <property type="entry name" value="ST8 ALPHA-N-ACETYL-NEURAMINIDE ALPHA-2,8-SIALYLTRANSFERASE 6"/>
    <property type="match status" value="1"/>
</dbReference>
<sequence>MADKSSSFRPYPARAYGQRRHSERNRHVSASSTKFVTCGNISRWVVLRCKRTLLYRAVFLVCVLPMIAIIAVLRPTVYTTQVEQEKISFNSQVKESTSNSSSRKDLQAALGNKGKLDKFILTKQNTKVGQRVSFLSNGGSMKISKPFWQSLASDTLYRPGLFKRCSVVGSSGILNGSGCGGTIDKGDFIFRFNLADVQNYTEDVGRKTNFTTLNPSFIYEKLNSLTKRADQAKFTGILKQFEGSHLWLPLFAFRWKYRILVKAANFAQTSKHVQPIYGHPEHYSTVASLWQETLNGTYRTSTGLHVISSIIDLCDRIDIYGFWPFPTFLDGNAVAYHYHNKVNGTAGAHSFVKEFKALVLLHERGIIRLHLGSCSHKNPSWEKRP</sequence>
<dbReference type="GO" id="GO:0000139">
    <property type="term" value="C:Golgi membrane"/>
    <property type="evidence" value="ECO:0007669"/>
    <property type="project" value="UniProtKB-SubCell"/>
</dbReference>
<evidence type="ECO:0000256" key="12">
    <source>
        <dbReference type="SAM" id="Phobius"/>
    </source>
</evidence>
<dbReference type="CDD" id="cd23963">
    <property type="entry name" value="GT29_ST8SIA"/>
    <property type="match status" value="1"/>
</dbReference>